<comment type="caution">
    <text evidence="3">The sequence shown here is derived from an EMBL/GenBank/DDBJ whole genome shotgun (WGS) entry which is preliminary data.</text>
</comment>
<organism evidence="3 4">
    <name type="scientific">Rubritalea halochordaticola</name>
    <dbReference type="NCBI Taxonomy" id="714537"/>
    <lineage>
        <taxon>Bacteria</taxon>
        <taxon>Pseudomonadati</taxon>
        <taxon>Verrucomicrobiota</taxon>
        <taxon>Verrucomicrobiia</taxon>
        <taxon>Verrucomicrobiales</taxon>
        <taxon>Rubritaleaceae</taxon>
        <taxon>Rubritalea</taxon>
    </lineage>
</organism>
<feature type="domain" description="Ice-binding protein C-terminal" evidence="2">
    <location>
        <begin position="198"/>
        <end position="220"/>
    </location>
</feature>
<name>A0ABP9UWK5_9BACT</name>
<evidence type="ECO:0000313" key="4">
    <source>
        <dbReference type="Proteomes" id="UP001424741"/>
    </source>
</evidence>
<dbReference type="EMBL" id="BAABRL010000002">
    <property type="protein sequence ID" value="GAA5494790.1"/>
    <property type="molecule type" value="Genomic_DNA"/>
</dbReference>
<dbReference type="Pfam" id="PF07589">
    <property type="entry name" value="PEP-CTERM"/>
    <property type="match status" value="1"/>
</dbReference>
<feature type="signal peptide" evidence="1">
    <location>
        <begin position="1"/>
        <end position="25"/>
    </location>
</feature>
<accession>A0ABP9UWK5</accession>
<dbReference type="Proteomes" id="UP001424741">
    <property type="component" value="Unassembled WGS sequence"/>
</dbReference>
<keyword evidence="1" id="KW-0732">Signal</keyword>
<feature type="chain" id="PRO_5045314033" description="Ice-binding protein C-terminal domain-containing protein" evidence="1">
    <location>
        <begin position="26"/>
        <end position="222"/>
    </location>
</feature>
<keyword evidence="4" id="KW-1185">Reference proteome</keyword>
<evidence type="ECO:0000256" key="1">
    <source>
        <dbReference type="SAM" id="SignalP"/>
    </source>
</evidence>
<dbReference type="RefSeq" id="WP_346187684.1">
    <property type="nucleotide sequence ID" value="NZ_BAABRL010000002.1"/>
</dbReference>
<reference evidence="3 4" key="1">
    <citation type="submission" date="2024-02" db="EMBL/GenBank/DDBJ databases">
        <title>Rubritalea halochordaticola NBRC 107102.</title>
        <authorList>
            <person name="Ichikawa N."/>
            <person name="Katano-Makiyama Y."/>
            <person name="Hidaka K."/>
        </authorList>
    </citation>
    <scope>NUCLEOTIDE SEQUENCE [LARGE SCALE GENOMIC DNA]</scope>
    <source>
        <strain evidence="3 4">NBRC 107102</strain>
    </source>
</reference>
<evidence type="ECO:0000259" key="2">
    <source>
        <dbReference type="Pfam" id="PF07589"/>
    </source>
</evidence>
<dbReference type="NCBIfam" id="TIGR02595">
    <property type="entry name" value="PEP_CTERM"/>
    <property type="match status" value="1"/>
</dbReference>
<gene>
    <name evidence="3" type="ORF">Rhal01_00954</name>
</gene>
<dbReference type="InterPro" id="IPR013424">
    <property type="entry name" value="Ice-binding_C"/>
</dbReference>
<protein>
    <recommendedName>
        <fullName evidence="2">Ice-binding protein C-terminal domain-containing protein</fullName>
    </recommendedName>
</protein>
<evidence type="ECO:0000313" key="3">
    <source>
        <dbReference type="EMBL" id="GAA5494790.1"/>
    </source>
</evidence>
<proteinExistence type="predicted"/>
<sequence length="222" mass="22791">MYTLATRKVYGLTFILLLSSLDGHSAIVAGQTIGVDFGTTAATNNFNSTNATGSFVMSSLIDTDGSTVSGVELSVAGIDFSNADRSIGAPSGAEPVVFNESNLLDFSGGIGSPVNTLTLNFTGLDDGLRYELDLVSAFDGRNLAVTVSAGGDSIIIDTTSVNPTARFAELTSSGGELLMTVQSSDVVVINALALTAASVPEPGSVSLLGLGSLLFLLKRRRN</sequence>